<protein>
    <submittedName>
        <fullName evidence="1">Uncharacterized protein</fullName>
    </submittedName>
</protein>
<gene>
    <name evidence="1" type="ORF">S01H4_54316</name>
</gene>
<comment type="caution">
    <text evidence="1">The sequence shown here is derived from an EMBL/GenBank/DDBJ whole genome shotgun (WGS) entry which is preliminary data.</text>
</comment>
<dbReference type="AlphaFoldDB" id="X1CUT8"/>
<sequence length="30" mass="3576">MFQDPLLRLGSYNKNHFIGYIKILFVIVHV</sequence>
<evidence type="ECO:0000313" key="1">
    <source>
        <dbReference type="EMBL" id="GAH12271.1"/>
    </source>
</evidence>
<organism evidence="1">
    <name type="scientific">marine sediment metagenome</name>
    <dbReference type="NCBI Taxonomy" id="412755"/>
    <lineage>
        <taxon>unclassified sequences</taxon>
        <taxon>metagenomes</taxon>
        <taxon>ecological metagenomes</taxon>
    </lineage>
</organism>
<dbReference type="EMBL" id="BART01031244">
    <property type="protein sequence ID" value="GAH12271.1"/>
    <property type="molecule type" value="Genomic_DNA"/>
</dbReference>
<reference evidence="1" key="1">
    <citation type="journal article" date="2014" name="Front. Microbiol.">
        <title>High frequency of phylogenetically diverse reductive dehalogenase-homologous genes in deep subseafloor sedimentary metagenomes.</title>
        <authorList>
            <person name="Kawai M."/>
            <person name="Futagami T."/>
            <person name="Toyoda A."/>
            <person name="Takaki Y."/>
            <person name="Nishi S."/>
            <person name="Hori S."/>
            <person name="Arai W."/>
            <person name="Tsubouchi T."/>
            <person name="Morono Y."/>
            <person name="Uchiyama I."/>
            <person name="Ito T."/>
            <person name="Fujiyama A."/>
            <person name="Inagaki F."/>
            <person name="Takami H."/>
        </authorList>
    </citation>
    <scope>NUCLEOTIDE SEQUENCE</scope>
    <source>
        <strain evidence="1">Expedition CK06-06</strain>
    </source>
</reference>
<proteinExistence type="predicted"/>
<accession>X1CUT8</accession>
<feature type="non-terminal residue" evidence="1">
    <location>
        <position position="30"/>
    </location>
</feature>
<name>X1CUT8_9ZZZZ</name>